<feature type="domain" description="Mycothiol-dependent maleylpyruvate isomerase metal-binding" evidence="1">
    <location>
        <begin position="13"/>
        <end position="158"/>
    </location>
</feature>
<reference evidence="2 3" key="1">
    <citation type="journal article" date="2019" name="Int. J. Syst. Evol. Microbiol.">
        <title>The Global Catalogue of Microorganisms (GCM) 10K type strain sequencing project: providing services to taxonomists for standard genome sequencing and annotation.</title>
        <authorList>
            <consortium name="The Broad Institute Genomics Platform"/>
            <consortium name="The Broad Institute Genome Sequencing Center for Infectious Disease"/>
            <person name="Wu L."/>
            <person name="Ma J."/>
        </authorList>
    </citation>
    <scope>NUCLEOTIDE SEQUENCE [LARGE SCALE GENOMIC DNA]</scope>
    <source>
        <strain evidence="2 3">JCM 10977</strain>
    </source>
</reference>
<evidence type="ECO:0000313" key="3">
    <source>
        <dbReference type="Proteomes" id="UP001500542"/>
    </source>
</evidence>
<evidence type="ECO:0000313" key="2">
    <source>
        <dbReference type="EMBL" id="GAA0956457.1"/>
    </source>
</evidence>
<organism evidence="2 3">
    <name type="scientific">Kribbella koreensis</name>
    <dbReference type="NCBI Taxonomy" id="57909"/>
    <lineage>
        <taxon>Bacteria</taxon>
        <taxon>Bacillati</taxon>
        <taxon>Actinomycetota</taxon>
        <taxon>Actinomycetes</taxon>
        <taxon>Propionibacteriales</taxon>
        <taxon>Kribbellaceae</taxon>
        <taxon>Kribbella</taxon>
    </lineage>
</organism>
<dbReference type="Proteomes" id="UP001500542">
    <property type="component" value="Unassembled WGS sequence"/>
</dbReference>
<dbReference type="InterPro" id="IPR034660">
    <property type="entry name" value="DinB/YfiT-like"/>
</dbReference>
<name>A0ABN1RFZ3_9ACTN</name>
<gene>
    <name evidence="2" type="ORF">GCM10009554_65970</name>
</gene>
<protein>
    <recommendedName>
        <fullName evidence="1">Mycothiol-dependent maleylpyruvate isomerase metal-binding domain-containing protein</fullName>
    </recommendedName>
</protein>
<dbReference type="Gene3D" id="1.20.120.450">
    <property type="entry name" value="dinb family like domain"/>
    <property type="match status" value="1"/>
</dbReference>
<evidence type="ECO:0000259" key="1">
    <source>
        <dbReference type="Pfam" id="PF11716"/>
    </source>
</evidence>
<keyword evidence="3" id="KW-1185">Reference proteome</keyword>
<dbReference type="RefSeq" id="WP_343979306.1">
    <property type="nucleotide sequence ID" value="NZ_BAAAHK010000017.1"/>
</dbReference>
<dbReference type="InterPro" id="IPR024344">
    <property type="entry name" value="MDMPI_metal-binding"/>
</dbReference>
<comment type="caution">
    <text evidence="2">The sequence shown here is derived from an EMBL/GenBank/DDBJ whole genome shotgun (WGS) entry which is preliminary data.</text>
</comment>
<dbReference type="SUPFAM" id="SSF109854">
    <property type="entry name" value="DinB/YfiT-like putative metalloenzymes"/>
    <property type="match status" value="1"/>
</dbReference>
<proteinExistence type="predicted"/>
<accession>A0ABN1RFZ3</accession>
<dbReference type="Pfam" id="PF11716">
    <property type="entry name" value="MDMPI_N"/>
    <property type="match status" value="1"/>
</dbReference>
<sequence>MIRQDFLAVGRSAAQLLREPAVIEAWSKPSALEEFSVSGLAGHLAFQVLAIPEIVASPIPTEPTISVLDHYARVEWIDAGLDDEISLRIRSGGDLVAADGPVVLADRLDAALDQLTAELPQIADRPVRISLWGPWSLMLDDMLLTRLMELAVHSDDLAVSVGLPTPELPPRAVETVVGLLTRLSVRRHGASAVLRTLSRAERAPRTITAF</sequence>
<dbReference type="EMBL" id="BAAAHK010000017">
    <property type="protein sequence ID" value="GAA0956457.1"/>
    <property type="molecule type" value="Genomic_DNA"/>
</dbReference>